<protein>
    <submittedName>
        <fullName evidence="10">MMPL family transporter</fullName>
    </submittedName>
</protein>
<dbReference type="PANTHER" id="PTHR33406:SF13">
    <property type="entry name" value="MEMBRANE PROTEIN YDFJ"/>
    <property type="match status" value="1"/>
</dbReference>
<organism evidence="10 11">
    <name type="scientific">Streptomyces flavidovirens</name>
    <dbReference type="NCBI Taxonomy" id="67298"/>
    <lineage>
        <taxon>Bacteria</taxon>
        <taxon>Bacillati</taxon>
        <taxon>Actinomycetota</taxon>
        <taxon>Actinomycetes</taxon>
        <taxon>Kitasatosporales</taxon>
        <taxon>Streptomycetaceae</taxon>
        <taxon>Streptomyces</taxon>
    </lineage>
</organism>
<feature type="transmembrane region" description="Helical" evidence="8">
    <location>
        <begin position="565"/>
        <end position="587"/>
    </location>
</feature>
<evidence type="ECO:0000256" key="7">
    <source>
        <dbReference type="SAM" id="MobiDB-lite"/>
    </source>
</evidence>
<keyword evidence="5 8" id="KW-0472">Membrane</keyword>
<dbReference type="EMBL" id="JBIAPK010000004">
    <property type="protein sequence ID" value="MFF3340297.1"/>
    <property type="molecule type" value="Genomic_DNA"/>
</dbReference>
<dbReference type="Proteomes" id="UP001601976">
    <property type="component" value="Unassembled WGS sequence"/>
</dbReference>
<keyword evidence="6" id="KW-0175">Coiled coil</keyword>
<feature type="transmembrane region" description="Helical" evidence="8">
    <location>
        <begin position="607"/>
        <end position="627"/>
    </location>
</feature>
<dbReference type="Pfam" id="PF03176">
    <property type="entry name" value="MMPL"/>
    <property type="match status" value="2"/>
</dbReference>
<feature type="transmembrane region" description="Helical" evidence="8">
    <location>
        <begin position="539"/>
        <end position="558"/>
    </location>
</feature>
<dbReference type="InterPro" id="IPR050545">
    <property type="entry name" value="Mycobact_MmpL"/>
</dbReference>
<dbReference type="InterPro" id="IPR004869">
    <property type="entry name" value="MMPL_dom"/>
</dbReference>
<feature type="transmembrane region" description="Helical" evidence="8">
    <location>
        <begin position="234"/>
        <end position="256"/>
    </location>
</feature>
<evidence type="ECO:0000256" key="3">
    <source>
        <dbReference type="ARBA" id="ARBA00022692"/>
    </source>
</evidence>
<evidence type="ECO:0000313" key="10">
    <source>
        <dbReference type="EMBL" id="MFF3340297.1"/>
    </source>
</evidence>
<evidence type="ECO:0000313" key="11">
    <source>
        <dbReference type="Proteomes" id="UP001601976"/>
    </source>
</evidence>
<feature type="transmembrane region" description="Helical" evidence="8">
    <location>
        <begin position="189"/>
        <end position="222"/>
    </location>
</feature>
<feature type="transmembrane region" description="Helical" evidence="8">
    <location>
        <begin position="24"/>
        <end position="43"/>
    </location>
</feature>
<keyword evidence="11" id="KW-1185">Reference proteome</keyword>
<evidence type="ECO:0000256" key="5">
    <source>
        <dbReference type="ARBA" id="ARBA00023136"/>
    </source>
</evidence>
<gene>
    <name evidence="10" type="ORF">ACFYWW_16400</name>
</gene>
<feature type="transmembrane region" description="Helical" evidence="8">
    <location>
        <begin position="648"/>
        <end position="672"/>
    </location>
</feature>
<keyword evidence="4 8" id="KW-1133">Transmembrane helix</keyword>
<evidence type="ECO:0000256" key="2">
    <source>
        <dbReference type="ARBA" id="ARBA00022475"/>
    </source>
</evidence>
<evidence type="ECO:0000256" key="4">
    <source>
        <dbReference type="ARBA" id="ARBA00022989"/>
    </source>
</evidence>
<evidence type="ECO:0000259" key="9">
    <source>
        <dbReference type="Pfam" id="PF03176"/>
    </source>
</evidence>
<keyword evidence="2" id="KW-1003">Cell membrane</keyword>
<dbReference type="Gene3D" id="1.20.1640.10">
    <property type="entry name" value="Multidrug efflux transporter AcrB transmembrane domain"/>
    <property type="match status" value="2"/>
</dbReference>
<feature type="region of interest" description="Disordered" evidence="7">
    <location>
        <begin position="716"/>
        <end position="743"/>
    </location>
</feature>
<comment type="subcellular location">
    <subcellularLocation>
        <location evidence="1">Cell membrane</location>
        <topology evidence="1">Multi-pass membrane protein</topology>
    </subcellularLocation>
</comment>
<feature type="compositionally biased region" description="Low complexity" evidence="7">
    <location>
        <begin position="730"/>
        <end position="743"/>
    </location>
</feature>
<feature type="transmembrane region" description="Helical" evidence="8">
    <location>
        <begin position="316"/>
        <end position="336"/>
    </location>
</feature>
<feature type="coiled-coil region" evidence="6">
    <location>
        <begin position="126"/>
        <end position="153"/>
    </location>
</feature>
<evidence type="ECO:0000256" key="1">
    <source>
        <dbReference type="ARBA" id="ARBA00004651"/>
    </source>
</evidence>
<feature type="domain" description="Membrane transport protein MMPL" evidence="9">
    <location>
        <begin position="82"/>
        <end position="377"/>
    </location>
</feature>
<evidence type="ECO:0000256" key="6">
    <source>
        <dbReference type="SAM" id="Coils"/>
    </source>
</evidence>
<evidence type="ECO:0000256" key="8">
    <source>
        <dbReference type="SAM" id="Phobius"/>
    </source>
</evidence>
<feature type="transmembrane region" description="Helical" evidence="8">
    <location>
        <begin position="377"/>
        <end position="396"/>
    </location>
</feature>
<accession>A0ABW6RFL0</accession>
<name>A0ABW6RFL0_9ACTN</name>
<feature type="transmembrane region" description="Helical" evidence="8">
    <location>
        <begin position="684"/>
        <end position="707"/>
    </location>
</feature>
<feature type="domain" description="Membrane transport protein MMPL" evidence="9">
    <location>
        <begin position="409"/>
        <end position="717"/>
    </location>
</feature>
<dbReference type="RefSeq" id="WP_387895999.1">
    <property type="nucleotide sequence ID" value="NZ_JBIAPK010000004.1"/>
</dbReference>
<dbReference type="SUPFAM" id="SSF82866">
    <property type="entry name" value="Multidrug efflux transporter AcrB transmembrane domain"/>
    <property type="match status" value="2"/>
</dbReference>
<proteinExistence type="predicted"/>
<keyword evidence="3 8" id="KW-0812">Transmembrane</keyword>
<sequence length="743" mass="77624">MAGSRQPITVTIARWCATHPWRAIAGWLVFLVVCVGAGSAVGMNKGQFSDFWIGEAGRAEAIAADGGLTPAPVERVLIMAEHGGKPDAAAAEDAARDVRRRMENLPAVVSVAAPKAAADGSALMVAVTLRGDKETAKEDVDALLEQTEAVRSEHRGLRVEQTGSASLSNGVNDKQGKDLQRTEAISLPVTFLILFVVFGSVLAAGIPVLLALFAFAGAVGLYGLASWITPDAGGAALSVIFMLGMAVGVDYSLFYLKRAREERERTGGTISHAAAVELAAATSGRAVVDSGLAVALALGGLYLMDDVIFSSIATGAILVTLVAVAGSLTVLPALLAKLGHRTDGRRARRRAAQGAARAPEQSRMWSALLRPVMRRPLVTLLAGLAATAALALPTLGMKLGTEGKDTFPDSVAAMATYDRLTAAYPADGTAHLVVVRSDAAHADEAKAALRRLADRTSGNELFARDGTAPRLRTSQDGRSAMLTLPVPYAENSEAADRSLALLRGELVPATVGRVAGTEAAVSGEIAYGADYAAHQEKRLPWVILFVSLATLALMYAAFRSVVMAVLSVLLNLAAVLVSWGVLTLVFQGTWAEGLLGFESTGFVGSRTPLLVFAILVGLSTDYQIFVVSRIKEAVRRGAATREAVVDGITGSASVVTSAAVIMVSVFVSFLFIDRIEMKQIAVGLTVAVLFDAIVLRALILPSAMALLGDHCWGRPRTTAPGPETPPGDLPRPATADATPARRG</sequence>
<reference evidence="10 11" key="1">
    <citation type="submission" date="2024-10" db="EMBL/GenBank/DDBJ databases">
        <title>The Natural Products Discovery Center: Release of the First 8490 Sequenced Strains for Exploring Actinobacteria Biosynthetic Diversity.</title>
        <authorList>
            <person name="Kalkreuter E."/>
            <person name="Kautsar S.A."/>
            <person name="Yang D."/>
            <person name="Bader C.D."/>
            <person name="Teijaro C.N."/>
            <person name="Fluegel L."/>
            <person name="Davis C.M."/>
            <person name="Simpson J.R."/>
            <person name="Lauterbach L."/>
            <person name="Steele A.D."/>
            <person name="Gui C."/>
            <person name="Meng S."/>
            <person name="Li G."/>
            <person name="Viehrig K."/>
            <person name="Ye F."/>
            <person name="Su P."/>
            <person name="Kiefer A.F."/>
            <person name="Nichols A."/>
            <person name="Cepeda A.J."/>
            <person name="Yan W."/>
            <person name="Fan B."/>
            <person name="Jiang Y."/>
            <person name="Adhikari A."/>
            <person name="Zheng C.-J."/>
            <person name="Schuster L."/>
            <person name="Cowan T.M."/>
            <person name="Smanski M.J."/>
            <person name="Chevrette M.G."/>
            <person name="De Carvalho L.P.S."/>
            <person name="Shen B."/>
        </authorList>
    </citation>
    <scope>NUCLEOTIDE SEQUENCE [LARGE SCALE GENOMIC DNA]</scope>
    <source>
        <strain evidence="10 11">NPDC003029</strain>
    </source>
</reference>
<dbReference type="PANTHER" id="PTHR33406">
    <property type="entry name" value="MEMBRANE PROTEIN MJ1562-RELATED"/>
    <property type="match status" value="1"/>
</dbReference>
<feature type="transmembrane region" description="Helical" evidence="8">
    <location>
        <begin position="286"/>
        <end position="304"/>
    </location>
</feature>
<comment type="caution">
    <text evidence="10">The sequence shown here is derived from an EMBL/GenBank/DDBJ whole genome shotgun (WGS) entry which is preliminary data.</text>
</comment>